<organism evidence="3 4">
    <name type="scientific">Salinibacillus kushneri</name>
    <dbReference type="NCBI Taxonomy" id="237682"/>
    <lineage>
        <taxon>Bacteria</taxon>
        <taxon>Bacillati</taxon>
        <taxon>Bacillota</taxon>
        <taxon>Bacilli</taxon>
        <taxon>Bacillales</taxon>
        <taxon>Bacillaceae</taxon>
        <taxon>Salinibacillus</taxon>
    </lineage>
</organism>
<dbReference type="Proteomes" id="UP000199095">
    <property type="component" value="Unassembled WGS sequence"/>
</dbReference>
<dbReference type="AlphaFoldDB" id="A0A1I0B7I0"/>
<proteinExistence type="predicted"/>
<gene>
    <name evidence="3" type="ORF">SAMN05421676_102364</name>
</gene>
<evidence type="ECO:0000313" key="4">
    <source>
        <dbReference type="Proteomes" id="UP000199095"/>
    </source>
</evidence>
<dbReference type="RefSeq" id="WP_093132271.1">
    <property type="nucleotide sequence ID" value="NZ_FOHJ01000002.1"/>
</dbReference>
<dbReference type="STRING" id="237682.SAMN05421676_102364"/>
<dbReference type="InterPro" id="IPR016024">
    <property type="entry name" value="ARM-type_fold"/>
</dbReference>
<feature type="coiled-coil region" evidence="1">
    <location>
        <begin position="23"/>
        <end position="146"/>
    </location>
</feature>
<keyword evidence="1" id="KW-0175">Coiled coil</keyword>
<sequence>MAKRIKGITIELEGETRGLDNALQDVNKRSRNLNSELRDVERLLKFDPGNTEALAQKQRLLASQVENTSNKLDQLKQAERQVQQQFERGDVGEEQYRSFQREIQFTEAELRKFEKRLESVDDGKALQNTEKDMKDIDEATNKAEKSAKNLGDSFKTVAKTAAGIGAAGAAGIGGLVEGMEEYNTSMARLKTNAQQANVSMDDVNGAFKQMKVVSDETDSSVEAVSNLIAAGFDPSGITEATNAISGAAIKWSDTLNVEGLSDGIQETIASGQAIGQFDEMLSRSGINVDKFNERLAQTTSAQERQQMVLETLTNSGLAGYFEEYRDGNKELVAQKEAQENLNSALGELSTNLSPLVTMVKNFVAEIVGWVNESVELVKSFDSVGEGLQALFSQLAEQGMSIITSLVDSIVQNLPMLMETGMQILQNIIQGIITAIPELLELWPQIMQMQAENLNTFLPQIIQMGIMLIQALIQGILNALPSIMQAIITLLTTLLNVIVENLPMIIDAGIQILNALIDGIVNMLPQLMDMALQLVTSLIDVLIKNLPMVIDAGIKILNALIEGVLDILPELMDTALELVMTVFNVLIENLPKIIDAGIQLLNALIDGIVSILPELVSQGVQLIIELVGALIAELPTIIEAGIKILFALIDGLLDAIPDLIGAIPKIVGAIFDAFGEVDWLDIGINIMEGLKDGILNMAGSVVDAAKGVVDNAVEGAKNLLGIASPSKVFRQIGEYTGEGLEIGIKDMEGRVASAGQRLAESSVPKNAPEFSAPESQSAVTGKNSNNTGQSINQYITINSPEPTSPAENARKMKQASRQLAMEWEW</sequence>
<keyword evidence="4" id="KW-1185">Reference proteome</keyword>
<dbReference type="SUPFAM" id="SSF48371">
    <property type="entry name" value="ARM repeat"/>
    <property type="match status" value="1"/>
</dbReference>
<evidence type="ECO:0000256" key="1">
    <source>
        <dbReference type="SAM" id="Coils"/>
    </source>
</evidence>
<protein>
    <submittedName>
        <fullName evidence="3">Phage-related minor tail protein</fullName>
    </submittedName>
</protein>
<name>A0A1I0B7I0_9BACI</name>
<feature type="region of interest" description="Disordered" evidence="2">
    <location>
        <begin position="754"/>
        <end position="817"/>
    </location>
</feature>
<evidence type="ECO:0000313" key="3">
    <source>
        <dbReference type="EMBL" id="SET02472.1"/>
    </source>
</evidence>
<dbReference type="EMBL" id="FOHJ01000002">
    <property type="protein sequence ID" value="SET02472.1"/>
    <property type="molecule type" value="Genomic_DNA"/>
</dbReference>
<dbReference type="OrthoDB" id="1779742at2"/>
<evidence type="ECO:0000256" key="2">
    <source>
        <dbReference type="SAM" id="MobiDB-lite"/>
    </source>
</evidence>
<feature type="compositionally biased region" description="Polar residues" evidence="2">
    <location>
        <begin position="772"/>
        <end position="800"/>
    </location>
</feature>
<accession>A0A1I0B7I0</accession>
<reference evidence="4" key="1">
    <citation type="submission" date="2016-10" db="EMBL/GenBank/DDBJ databases">
        <authorList>
            <person name="Varghese N."/>
            <person name="Submissions S."/>
        </authorList>
    </citation>
    <scope>NUCLEOTIDE SEQUENCE [LARGE SCALE GENOMIC DNA]</scope>
    <source>
        <strain evidence="4">CGMCC 1.3566</strain>
    </source>
</reference>